<accession>A0A0V1M0E9</accession>
<dbReference type="Proteomes" id="UP000054843">
    <property type="component" value="Unassembled WGS sequence"/>
</dbReference>
<protein>
    <submittedName>
        <fullName evidence="1">Uncharacterized protein</fullName>
    </submittedName>
</protein>
<sequence length="77" mass="9373">MLHITRQGCYIFLIREIFSNRRYETELFISCGKSSEHVKEIQSIPYREIFLRFGLDLDSQTWKKFYPNLTEATTLYW</sequence>
<comment type="caution">
    <text evidence="1">The sequence shown here is derived from an EMBL/GenBank/DDBJ whole genome shotgun (WGS) entry which is preliminary data.</text>
</comment>
<dbReference type="AlphaFoldDB" id="A0A0V1M0E9"/>
<evidence type="ECO:0000313" key="2">
    <source>
        <dbReference type="Proteomes" id="UP000054843"/>
    </source>
</evidence>
<name>A0A0V1M0E9_9BILA</name>
<proteinExistence type="predicted"/>
<organism evidence="1 2">
    <name type="scientific">Trichinella papuae</name>
    <dbReference type="NCBI Taxonomy" id="268474"/>
    <lineage>
        <taxon>Eukaryota</taxon>
        <taxon>Metazoa</taxon>
        <taxon>Ecdysozoa</taxon>
        <taxon>Nematoda</taxon>
        <taxon>Enoplea</taxon>
        <taxon>Dorylaimia</taxon>
        <taxon>Trichinellida</taxon>
        <taxon>Trichinellidae</taxon>
        <taxon>Trichinella</taxon>
    </lineage>
</organism>
<gene>
    <name evidence="1" type="ORF">T10_7093</name>
</gene>
<dbReference type="EMBL" id="JYDO01000536">
    <property type="protein sequence ID" value="KRZ65084.1"/>
    <property type="molecule type" value="Genomic_DNA"/>
</dbReference>
<reference evidence="1 2" key="1">
    <citation type="submission" date="2015-01" db="EMBL/GenBank/DDBJ databases">
        <title>Evolution of Trichinella species and genotypes.</title>
        <authorList>
            <person name="Korhonen P.K."/>
            <person name="Edoardo P."/>
            <person name="Giuseppe L.R."/>
            <person name="Gasser R.B."/>
        </authorList>
    </citation>
    <scope>NUCLEOTIDE SEQUENCE [LARGE SCALE GENOMIC DNA]</scope>
    <source>
        <strain evidence="1">ISS1980</strain>
    </source>
</reference>
<keyword evidence="2" id="KW-1185">Reference proteome</keyword>
<evidence type="ECO:0000313" key="1">
    <source>
        <dbReference type="EMBL" id="KRZ65084.1"/>
    </source>
</evidence>